<proteinExistence type="predicted"/>
<dbReference type="AlphaFoldDB" id="A0A0K2V5W7"/>
<evidence type="ECO:0000313" key="1">
    <source>
        <dbReference type="EMBL" id="CDW45730.1"/>
    </source>
</evidence>
<protein>
    <submittedName>
        <fullName evidence="1">Putative LOC100709668 [Oreochromis niloticus]</fullName>
    </submittedName>
</protein>
<name>A0A0K2V5W7_LEPSM</name>
<organism evidence="1">
    <name type="scientific">Lepeophtheirus salmonis</name>
    <name type="common">Salmon louse</name>
    <name type="synonym">Caligus salmonis</name>
    <dbReference type="NCBI Taxonomy" id="72036"/>
    <lineage>
        <taxon>Eukaryota</taxon>
        <taxon>Metazoa</taxon>
        <taxon>Ecdysozoa</taxon>
        <taxon>Arthropoda</taxon>
        <taxon>Crustacea</taxon>
        <taxon>Multicrustacea</taxon>
        <taxon>Hexanauplia</taxon>
        <taxon>Copepoda</taxon>
        <taxon>Siphonostomatoida</taxon>
        <taxon>Caligidae</taxon>
        <taxon>Lepeophtheirus</taxon>
    </lineage>
</organism>
<sequence>MFSCMTLFLLQISCRHPRRSCLRPFLVLIYINDLPVF</sequence>
<dbReference type="EMBL" id="HACA01028369">
    <property type="protein sequence ID" value="CDW45730.1"/>
    <property type="molecule type" value="Transcribed_RNA"/>
</dbReference>
<accession>A0A0K2V5W7</accession>
<reference evidence="1" key="1">
    <citation type="submission" date="2014-05" db="EMBL/GenBank/DDBJ databases">
        <authorList>
            <person name="Chronopoulou M."/>
        </authorList>
    </citation>
    <scope>NUCLEOTIDE SEQUENCE</scope>
    <source>
        <tissue evidence="1">Whole organism</tissue>
    </source>
</reference>